<dbReference type="PANTHER" id="PTHR43280:SF34">
    <property type="entry name" value="ARAC-FAMILY TRANSCRIPTIONAL REGULATOR"/>
    <property type="match status" value="1"/>
</dbReference>
<comment type="caution">
    <text evidence="5">The sequence shown here is derived from an EMBL/GenBank/DDBJ whole genome shotgun (WGS) entry which is preliminary data.</text>
</comment>
<evidence type="ECO:0000256" key="1">
    <source>
        <dbReference type="ARBA" id="ARBA00023015"/>
    </source>
</evidence>
<evidence type="ECO:0000259" key="4">
    <source>
        <dbReference type="PROSITE" id="PS01124"/>
    </source>
</evidence>
<evidence type="ECO:0000313" key="5">
    <source>
        <dbReference type="EMBL" id="HIZ49217.1"/>
    </source>
</evidence>
<dbReference type="GO" id="GO:0043565">
    <property type="term" value="F:sequence-specific DNA binding"/>
    <property type="evidence" value="ECO:0007669"/>
    <property type="project" value="InterPro"/>
</dbReference>
<keyword evidence="2" id="KW-0238">DNA-binding</keyword>
<organism evidence="5 6">
    <name type="scientific">Candidatus Gemmiger excrementavium</name>
    <dbReference type="NCBI Taxonomy" id="2838608"/>
    <lineage>
        <taxon>Bacteria</taxon>
        <taxon>Bacillati</taxon>
        <taxon>Bacillota</taxon>
        <taxon>Clostridia</taxon>
        <taxon>Eubacteriales</taxon>
        <taxon>Gemmiger</taxon>
    </lineage>
</organism>
<accession>A0A9D2F522</accession>
<proteinExistence type="predicted"/>
<dbReference type="EMBL" id="DXBO01000157">
    <property type="protein sequence ID" value="HIZ49217.1"/>
    <property type="molecule type" value="Genomic_DNA"/>
</dbReference>
<feature type="domain" description="HTH araC/xylS-type" evidence="4">
    <location>
        <begin position="298"/>
        <end position="396"/>
    </location>
</feature>
<name>A0A9D2F522_9FIRM</name>
<protein>
    <submittedName>
        <fullName evidence="5">AraC family transcriptional regulator</fullName>
    </submittedName>
</protein>
<dbReference type="SMART" id="SM00342">
    <property type="entry name" value="HTH_ARAC"/>
    <property type="match status" value="1"/>
</dbReference>
<evidence type="ECO:0000256" key="3">
    <source>
        <dbReference type="ARBA" id="ARBA00023163"/>
    </source>
</evidence>
<dbReference type="InterPro" id="IPR018060">
    <property type="entry name" value="HTH_AraC"/>
</dbReference>
<dbReference type="Gene3D" id="1.10.10.60">
    <property type="entry name" value="Homeodomain-like"/>
    <property type="match status" value="2"/>
</dbReference>
<dbReference type="AlphaFoldDB" id="A0A9D2F522"/>
<reference evidence="5" key="1">
    <citation type="journal article" date="2021" name="PeerJ">
        <title>Extensive microbial diversity within the chicken gut microbiome revealed by metagenomics and culture.</title>
        <authorList>
            <person name="Gilroy R."/>
            <person name="Ravi A."/>
            <person name="Getino M."/>
            <person name="Pursley I."/>
            <person name="Horton D.L."/>
            <person name="Alikhan N.F."/>
            <person name="Baker D."/>
            <person name="Gharbi K."/>
            <person name="Hall N."/>
            <person name="Watson M."/>
            <person name="Adriaenssens E.M."/>
            <person name="Foster-Nyarko E."/>
            <person name="Jarju S."/>
            <person name="Secka A."/>
            <person name="Antonio M."/>
            <person name="Oren A."/>
            <person name="Chaudhuri R.R."/>
            <person name="La Ragione R."/>
            <person name="Hildebrand F."/>
            <person name="Pallen M.J."/>
        </authorList>
    </citation>
    <scope>NUCLEOTIDE SEQUENCE</scope>
    <source>
        <strain evidence="5">3436</strain>
    </source>
</reference>
<keyword evidence="1" id="KW-0805">Transcription regulation</keyword>
<dbReference type="PANTHER" id="PTHR43280">
    <property type="entry name" value="ARAC-FAMILY TRANSCRIPTIONAL REGULATOR"/>
    <property type="match status" value="1"/>
</dbReference>
<dbReference type="InterPro" id="IPR009057">
    <property type="entry name" value="Homeodomain-like_sf"/>
</dbReference>
<sequence>MSFLQSCEQLFAITRIPMGIASEQGIYQHSFPASLTQTVNARSMQFVLMDFALQNRDECHPLITYVEPGYFVGVVKLPAEQYCVIGLVSPFRHTREEILALVANTITPGEIQAYCDMMMQSPLVNLYQLKALMVLLVKLAHGTEITEENILFVDNTVRKLYGQQQLGSVLFDLREEAEFHIPVDFETGVCSAVEAGDAELLSRRLLEPSQGKVGMMSANPLQQQKYSFIIFATLITRAAIRGGLPDEVAFSLSDIYCQRADVQTEIPALEQLTYAMAMDFCARVAESRRQSIQSPPVRACVDYISEHLHEELRLDDLSRHCGLCTRSLSLKFKAELGMGIPEYIHREKLREAKYLLERTDYTLTQITAFLNYPTQSYFTQIFKKYEGCTPQQYRDDPRGLRRA</sequence>
<reference evidence="5" key="2">
    <citation type="submission" date="2021-04" db="EMBL/GenBank/DDBJ databases">
        <authorList>
            <person name="Gilroy R."/>
        </authorList>
    </citation>
    <scope>NUCLEOTIDE SEQUENCE</scope>
    <source>
        <strain evidence="5">3436</strain>
    </source>
</reference>
<gene>
    <name evidence="5" type="ORF">H9810_10895</name>
</gene>
<evidence type="ECO:0000256" key="2">
    <source>
        <dbReference type="ARBA" id="ARBA00023125"/>
    </source>
</evidence>
<dbReference type="Proteomes" id="UP000824031">
    <property type="component" value="Unassembled WGS sequence"/>
</dbReference>
<dbReference type="Pfam" id="PF12833">
    <property type="entry name" value="HTH_18"/>
    <property type="match status" value="1"/>
</dbReference>
<dbReference type="PROSITE" id="PS01124">
    <property type="entry name" value="HTH_ARAC_FAMILY_2"/>
    <property type="match status" value="1"/>
</dbReference>
<evidence type="ECO:0000313" key="6">
    <source>
        <dbReference type="Proteomes" id="UP000824031"/>
    </source>
</evidence>
<dbReference type="SUPFAM" id="SSF46689">
    <property type="entry name" value="Homeodomain-like"/>
    <property type="match status" value="2"/>
</dbReference>
<dbReference type="GO" id="GO:0003700">
    <property type="term" value="F:DNA-binding transcription factor activity"/>
    <property type="evidence" value="ECO:0007669"/>
    <property type="project" value="InterPro"/>
</dbReference>
<keyword evidence="3" id="KW-0804">Transcription</keyword>